<dbReference type="PANTHER" id="PTHR33164">
    <property type="entry name" value="TRANSCRIPTIONAL REGULATOR, MARR FAMILY"/>
    <property type="match status" value="1"/>
</dbReference>
<comment type="caution">
    <text evidence="2">The sequence shown here is derived from an EMBL/GenBank/DDBJ whole genome shotgun (WGS) entry which is preliminary data.</text>
</comment>
<dbReference type="RefSeq" id="WP_251776824.1">
    <property type="nucleotide sequence ID" value="NZ_JAMKFE010000002.1"/>
</dbReference>
<name>A0ABT0YIX9_9BURK</name>
<evidence type="ECO:0000313" key="2">
    <source>
        <dbReference type="EMBL" id="MCM5678686.1"/>
    </source>
</evidence>
<dbReference type="InterPro" id="IPR036390">
    <property type="entry name" value="WH_DNA-bd_sf"/>
</dbReference>
<dbReference type="PRINTS" id="PR00598">
    <property type="entry name" value="HTHMARR"/>
</dbReference>
<dbReference type="Pfam" id="PF12802">
    <property type="entry name" value="MarR_2"/>
    <property type="match status" value="1"/>
</dbReference>
<organism evidence="2 3">
    <name type="scientific">Caldimonas mangrovi</name>
    <dbReference type="NCBI Taxonomy" id="2944811"/>
    <lineage>
        <taxon>Bacteria</taxon>
        <taxon>Pseudomonadati</taxon>
        <taxon>Pseudomonadota</taxon>
        <taxon>Betaproteobacteria</taxon>
        <taxon>Burkholderiales</taxon>
        <taxon>Sphaerotilaceae</taxon>
        <taxon>Caldimonas</taxon>
    </lineage>
</organism>
<dbReference type="PROSITE" id="PS50995">
    <property type="entry name" value="HTH_MARR_2"/>
    <property type="match status" value="1"/>
</dbReference>
<accession>A0ABT0YIX9</accession>
<dbReference type="Proteomes" id="UP001165541">
    <property type="component" value="Unassembled WGS sequence"/>
</dbReference>
<protein>
    <submittedName>
        <fullName evidence="2">MarR family winged helix-turn-helix transcriptional regulator</fullName>
    </submittedName>
</protein>
<dbReference type="SMART" id="SM00347">
    <property type="entry name" value="HTH_MARR"/>
    <property type="match status" value="1"/>
</dbReference>
<keyword evidence="3" id="KW-1185">Reference proteome</keyword>
<feature type="domain" description="HTH marR-type" evidence="1">
    <location>
        <begin position="16"/>
        <end position="149"/>
    </location>
</feature>
<evidence type="ECO:0000313" key="3">
    <source>
        <dbReference type="Proteomes" id="UP001165541"/>
    </source>
</evidence>
<dbReference type="InterPro" id="IPR000835">
    <property type="entry name" value="HTH_MarR-typ"/>
</dbReference>
<dbReference type="EMBL" id="JAMKFE010000002">
    <property type="protein sequence ID" value="MCM5678686.1"/>
    <property type="molecule type" value="Genomic_DNA"/>
</dbReference>
<dbReference type="InterPro" id="IPR036388">
    <property type="entry name" value="WH-like_DNA-bd_sf"/>
</dbReference>
<proteinExistence type="predicted"/>
<reference evidence="2" key="1">
    <citation type="submission" date="2022-05" db="EMBL/GenBank/DDBJ databases">
        <title>Schlegelella sp. nov., isolated from mangrove soil.</title>
        <authorList>
            <person name="Liu Y."/>
            <person name="Ge X."/>
            <person name="Liu W."/>
        </authorList>
    </citation>
    <scope>NUCLEOTIDE SEQUENCE</scope>
    <source>
        <strain evidence="2">S2-27</strain>
    </source>
</reference>
<sequence length="166" mass="18411">MGIMPASAAPRLLRLETSLLYQFSVISNRVGGTVHALCRERFGVSAAAWRVMAHLGELQPVTAKEIAKRSAMDSVNLSRALNLLDELGYVERRIDPSDRRRIILHLTATGQAVYDEVVPYTIAAEQRLLSELGAAERATLRKLMKRVWERSAAMHDADGDAETPQD</sequence>
<dbReference type="PANTHER" id="PTHR33164:SF43">
    <property type="entry name" value="HTH-TYPE TRANSCRIPTIONAL REPRESSOR YETL"/>
    <property type="match status" value="1"/>
</dbReference>
<evidence type="ECO:0000259" key="1">
    <source>
        <dbReference type="PROSITE" id="PS50995"/>
    </source>
</evidence>
<dbReference type="SUPFAM" id="SSF46785">
    <property type="entry name" value="Winged helix' DNA-binding domain"/>
    <property type="match status" value="1"/>
</dbReference>
<gene>
    <name evidence="2" type="ORF">M8A51_03960</name>
</gene>
<dbReference type="InterPro" id="IPR039422">
    <property type="entry name" value="MarR/SlyA-like"/>
</dbReference>
<dbReference type="Gene3D" id="1.10.10.10">
    <property type="entry name" value="Winged helix-like DNA-binding domain superfamily/Winged helix DNA-binding domain"/>
    <property type="match status" value="1"/>
</dbReference>